<dbReference type="EMBL" id="CM035421">
    <property type="protein sequence ID" value="KAH7387540.1"/>
    <property type="molecule type" value="Genomic_DNA"/>
</dbReference>
<name>A0A8T2SYD6_CERRI</name>
<evidence type="ECO:0000256" key="1">
    <source>
        <dbReference type="SAM" id="MobiDB-lite"/>
    </source>
</evidence>
<feature type="region of interest" description="Disordered" evidence="1">
    <location>
        <begin position="52"/>
        <end position="78"/>
    </location>
</feature>
<organism evidence="3 4">
    <name type="scientific">Ceratopteris richardii</name>
    <name type="common">Triangle waterfern</name>
    <dbReference type="NCBI Taxonomy" id="49495"/>
    <lineage>
        <taxon>Eukaryota</taxon>
        <taxon>Viridiplantae</taxon>
        <taxon>Streptophyta</taxon>
        <taxon>Embryophyta</taxon>
        <taxon>Tracheophyta</taxon>
        <taxon>Polypodiopsida</taxon>
        <taxon>Polypodiidae</taxon>
        <taxon>Polypodiales</taxon>
        <taxon>Pteridineae</taxon>
        <taxon>Pteridaceae</taxon>
        <taxon>Parkerioideae</taxon>
        <taxon>Ceratopteris</taxon>
    </lineage>
</organism>
<gene>
    <name evidence="3" type="ORF">KP509_16G028500</name>
</gene>
<evidence type="ECO:0000256" key="2">
    <source>
        <dbReference type="SAM" id="SignalP"/>
    </source>
</evidence>
<dbReference type="Proteomes" id="UP000825935">
    <property type="component" value="Chromosome 16"/>
</dbReference>
<evidence type="ECO:0000313" key="3">
    <source>
        <dbReference type="EMBL" id="KAH7387540.1"/>
    </source>
</evidence>
<dbReference type="AlphaFoldDB" id="A0A8T2SYD6"/>
<keyword evidence="4" id="KW-1185">Reference proteome</keyword>
<feature type="compositionally biased region" description="Basic residues" evidence="1">
    <location>
        <begin position="52"/>
        <end position="69"/>
    </location>
</feature>
<protein>
    <submittedName>
        <fullName evidence="3">Uncharacterized protein</fullName>
    </submittedName>
</protein>
<feature type="signal peptide" evidence="2">
    <location>
        <begin position="1"/>
        <end position="23"/>
    </location>
</feature>
<feature type="chain" id="PRO_5035751855" evidence="2">
    <location>
        <begin position="24"/>
        <end position="78"/>
    </location>
</feature>
<accession>A0A8T2SYD6</accession>
<comment type="caution">
    <text evidence="3">The sequence shown here is derived from an EMBL/GenBank/DDBJ whole genome shotgun (WGS) entry which is preliminary data.</text>
</comment>
<proteinExistence type="predicted"/>
<keyword evidence="2" id="KW-0732">Signal</keyword>
<evidence type="ECO:0000313" key="4">
    <source>
        <dbReference type="Proteomes" id="UP000825935"/>
    </source>
</evidence>
<sequence length="78" mass="9076">MENSLRFICFLFAIMLVAHCAQSAEIEEGRKLAAGADEQELWYKKYDHHHKGPWKKGHYHHKDWKKGGYHKGGPGHPH</sequence>
<reference evidence="3" key="1">
    <citation type="submission" date="2021-08" db="EMBL/GenBank/DDBJ databases">
        <title>WGS assembly of Ceratopteris richardii.</title>
        <authorList>
            <person name="Marchant D.B."/>
            <person name="Chen G."/>
            <person name="Jenkins J."/>
            <person name="Shu S."/>
            <person name="Leebens-Mack J."/>
            <person name="Grimwood J."/>
            <person name="Schmutz J."/>
            <person name="Soltis P."/>
            <person name="Soltis D."/>
            <person name="Chen Z.-H."/>
        </authorList>
    </citation>
    <scope>NUCLEOTIDE SEQUENCE</scope>
    <source>
        <strain evidence="3">Whitten #5841</strain>
        <tissue evidence="3">Leaf</tissue>
    </source>
</reference>